<dbReference type="SUPFAM" id="SSF101941">
    <property type="entry name" value="NAC domain"/>
    <property type="match status" value="1"/>
</dbReference>
<evidence type="ECO:0000313" key="9">
    <source>
        <dbReference type="Proteomes" id="UP001163823"/>
    </source>
</evidence>
<dbReference type="PANTHER" id="PTHR31744">
    <property type="entry name" value="PROTEIN CUP-SHAPED COTYLEDON 2-RELATED"/>
    <property type="match status" value="1"/>
</dbReference>
<keyword evidence="4" id="KW-0804">Transcription</keyword>
<dbReference type="GO" id="GO:0003677">
    <property type="term" value="F:DNA binding"/>
    <property type="evidence" value="ECO:0007669"/>
    <property type="project" value="UniProtKB-KW"/>
</dbReference>
<dbReference type="InterPro" id="IPR003441">
    <property type="entry name" value="NAC-dom"/>
</dbReference>
<dbReference type="PANTHER" id="PTHR31744:SF210">
    <property type="entry name" value="NAC DOMAIN-CONTAINING PROTEIN 86-LIKE"/>
    <property type="match status" value="1"/>
</dbReference>
<dbReference type="InterPro" id="IPR036093">
    <property type="entry name" value="NAC_dom_sf"/>
</dbReference>
<feature type="compositionally biased region" description="Acidic residues" evidence="6">
    <location>
        <begin position="178"/>
        <end position="190"/>
    </location>
</feature>
<dbReference type="FunFam" id="2.170.150.80:FF:000002">
    <property type="entry name" value="Nac domain-containing protein 86"/>
    <property type="match status" value="1"/>
</dbReference>
<comment type="caution">
    <text evidence="8">The sequence shown here is derived from an EMBL/GenBank/DDBJ whole genome shotgun (WGS) entry which is preliminary data.</text>
</comment>
<dbReference type="GO" id="GO:0006355">
    <property type="term" value="P:regulation of DNA-templated transcription"/>
    <property type="evidence" value="ECO:0007669"/>
    <property type="project" value="InterPro"/>
</dbReference>
<proteinExistence type="predicted"/>
<dbReference type="GO" id="GO:0005634">
    <property type="term" value="C:nucleus"/>
    <property type="evidence" value="ECO:0007669"/>
    <property type="project" value="UniProtKB-SubCell"/>
</dbReference>
<keyword evidence="9" id="KW-1185">Reference proteome</keyword>
<dbReference type="EMBL" id="JARAOO010000003">
    <property type="protein sequence ID" value="KAJ7976394.1"/>
    <property type="molecule type" value="Genomic_DNA"/>
</dbReference>
<evidence type="ECO:0000256" key="2">
    <source>
        <dbReference type="ARBA" id="ARBA00023015"/>
    </source>
</evidence>
<accession>A0AAD7Q7U1</accession>
<protein>
    <submittedName>
        <fullName evidence="8">NAC domain-containing protein</fullName>
    </submittedName>
</protein>
<evidence type="ECO:0000256" key="5">
    <source>
        <dbReference type="ARBA" id="ARBA00023242"/>
    </source>
</evidence>
<keyword evidence="5" id="KW-0539">Nucleus</keyword>
<evidence type="ECO:0000256" key="3">
    <source>
        <dbReference type="ARBA" id="ARBA00023125"/>
    </source>
</evidence>
<keyword evidence="3" id="KW-0238">DNA-binding</keyword>
<evidence type="ECO:0000256" key="6">
    <source>
        <dbReference type="SAM" id="MobiDB-lite"/>
    </source>
</evidence>
<dbReference type="Pfam" id="PF02365">
    <property type="entry name" value="NAM"/>
    <property type="match status" value="1"/>
</dbReference>
<evidence type="ECO:0000313" key="8">
    <source>
        <dbReference type="EMBL" id="KAJ7976394.1"/>
    </source>
</evidence>
<name>A0AAD7Q7U1_QUISA</name>
<feature type="region of interest" description="Disordered" evidence="6">
    <location>
        <begin position="165"/>
        <end position="192"/>
    </location>
</feature>
<reference evidence="8" key="1">
    <citation type="journal article" date="2023" name="Science">
        <title>Elucidation of the pathway for biosynthesis of saponin adjuvants from the soapbark tree.</title>
        <authorList>
            <person name="Reed J."/>
            <person name="Orme A."/>
            <person name="El-Demerdash A."/>
            <person name="Owen C."/>
            <person name="Martin L.B.B."/>
            <person name="Misra R.C."/>
            <person name="Kikuchi S."/>
            <person name="Rejzek M."/>
            <person name="Martin A.C."/>
            <person name="Harkess A."/>
            <person name="Leebens-Mack J."/>
            <person name="Louveau T."/>
            <person name="Stephenson M.J."/>
            <person name="Osbourn A."/>
        </authorList>
    </citation>
    <scope>NUCLEOTIDE SEQUENCE</scope>
    <source>
        <strain evidence="8">S10</strain>
    </source>
</reference>
<gene>
    <name evidence="8" type="ORF">O6P43_006180</name>
</gene>
<comment type="subcellular location">
    <subcellularLocation>
        <location evidence="1">Nucleus</location>
    </subcellularLocation>
</comment>
<feature type="domain" description="NAC" evidence="7">
    <location>
        <begin position="9"/>
        <end position="159"/>
    </location>
</feature>
<dbReference type="Gene3D" id="2.170.150.80">
    <property type="entry name" value="NAC domain"/>
    <property type="match status" value="1"/>
</dbReference>
<dbReference type="PROSITE" id="PS51005">
    <property type="entry name" value="NAC"/>
    <property type="match status" value="1"/>
</dbReference>
<sequence>MVAMVKSKFGPGFRFHPTDVELVRYYLKRKVMGRKPRAKVIAELDIYKYAPWDLPDKSCSINGDLKWYFFCPREKKYAIGARTNRATDVGYWKTTGRDRPVLYNNEVTGNIKTLIFHTGKAPRGDRTDWVMHEYRLEDKDLAAEGIAQDAYVLCVVFQKDGPGPRNGAQYGAPFNEKDWDDDEEEEEEGEESHCIESLASTPATAVNHIDSFPSSVMNCVGSFSSAAVNPVESSPSAAVNCVESSPFAVVSSPVSIQATTHDSSLATSLNITNTRCFGYSSAAVNPVKFSPSAAVNCAESFPSATVSAPVSMLANTHDSSPATSLDISDTGCLGSSSISCLSGAMPSPCNMRPSVTNNNFSQLPADDGMLMMLPAMNGSNVTKKVDGHGGTDVAPSLDEIFKYLGDLDNSAALGCVDASFLELSELDIPLPWEL</sequence>
<dbReference type="AlphaFoldDB" id="A0AAD7Q7U1"/>
<evidence type="ECO:0000256" key="1">
    <source>
        <dbReference type="ARBA" id="ARBA00004123"/>
    </source>
</evidence>
<dbReference type="Proteomes" id="UP001163823">
    <property type="component" value="Chromosome 3"/>
</dbReference>
<evidence type="ECO:0000256" key="4">
    <source>
        <dbReference type="ARBA" id="ARBA00023163"/>
    </source>
</evidence>
<keyword evidence="2" id="KW-0805">Transcription regulation</keyword>
<dbReference type="KEGG" id="qsa:O6P43_006180"/>
<evidence type="ECO:0000259" key="7">
    <source>
        <dbReference type="PROSITE" id="PS51005"/>
    </source>
</evidence>
<organism evidence="8 9">
    <name type="scientific">Quillaja saponaria</name>
    <name type="common">Soap bark tree</name>
    <dbReference type="NCBI Taxonomy" id="32244"/>
    <lineage>
        <taxon>Eukaryota</taxon>
        <taxon>Viridiplantae</taxon>
        <taxon>Streptophyta</taxon>
        <taxon>Embryophyta</taxon>
        <taxon>Tracheophyta</taxon>
        <taxon>Spermatophyta</taxon>
        <taxon>Magnoliopsida</taxon>
        <taxon>eudicotyledons</taxon>
        <taxon>Gunneridae</taxon>
        <taxon>Pentapetalae</taxon>
        <taxon>rosids</taxon>
        <taxon>fabids</taxon>
        <taxon>Fabales</taxon>
        <taxon>Quillajaceae</taxon>
        <taxon>Quillaja</taxon>
    </lineage>
</organism>